<dbReference type="Proteomes" id="UP000321830">
    <property type="component" value="Unassembled WGS sequence"/>
</dbReference>
<gene>
    <name evidence="2" type="ORF">EVI01_16460</name>
</gene>
<comment type="caution">
    <text evidence="2">The sequence shown here is derived from an EMBL/GenBank/DDBJ whole genome shotgun (WGS) entry which is preliminary data.</text>
</comment>
<feature type="region of interest" description="Disordered" evidence="1">
    <location>
        <begin position="1"/>
        <end position="20"/>
    </location>
</feature>
<evidence type="ECO:0000313" key="2">
    <source>
        <dbReference type="EMBL" id="GEL92309.1"/>
    </source>
</evidence>
<dbReference type="GO" id="GO:0006071">
    <property type="term" value="P:glycerol metabolic process"/>
    <property type="evidence" value="ECO:0007669"/>
    <property type="project" value="InterPro"/>
</dbReference>
<dbReference type="GO" id="GO:0004371">
    <property type="term" value="F:glycerone kinase activity"/>
    <property type="evidence" value="ECO:0007669"/>
    <property type="project" value="InterPro"/>
</dbReference>
<evidence type="ECO:0000313" key="3">
    <source>
        <dbReference type="Proteomes" id="UP000321830"/>
    </source>
</evidence>
<sequence>MSKWQPSKNGAGQSTYQKSSCKKGRASYLGERAIDHIDPGSALFFETLLTTILL</sequence>
<dbReference type="InterPro" id="IPR036117">
    <property type="entry name" value="DhaL_dom_sf"/>
</dbReference>
<dbReference type="EMBL" id="BJWF01000019">
    <property type="protein sequence ID" value="GEL92309.1"/>
    <property type="molecule type" value="Genomic_DNA"/>
</dbReference>
<proteinExistence type="predicted"/>
<reference evidence="2 3" key="1">
    <citation type="submission" date="2019-07" db="EMBL/GenBank/DDBJ databases">
        <title>Whole genome shotgun sequence of Enterococcus villorum NBRC 100699.</title>
        <authorList>
            <person name="Hosoyama A."/>
            <person name="Uohara A."/>
            <person name="Ohji S."/>
            <person name="Ichikawa N."/>
        </authorList>
    </citation>
    <scope>NUCLEOTIDE SEQUENCE [LARGE SCALE GENOMIC DNA]</scope>
    <source>
        <strain evidence="2 3">NBRC 100699</strain>
    </source>
</reference>
<name>A0A511J3Q2_9ENTE</name>
<evidence type="ECO:0000256" key="1">
    <source>
        <dbReference type="SAM" id="MobiDB-lite"/>
    </source>
</evidence>
<organism evidence="2 3">
    <name type="scientific">Enterococcus villorum</name>
    <dbReference type="NCBI Taxonomy" id="112904"/>
    <lineage>
        <taxon>Bacteria</taxon>
        <taxon>Bacillati</taxon>
        <taxon>Bacillota</taxon>
        <taxon>Bacilli</taxon>
        <taxon>Lactobacillales</taxon>
        <taxon>Enterococcaceae</taxon>
        <taxon>Enterococcus</taxon>
    </lineage>
</organism>
<dbReference type="AlphaFoldDB" id="A0A511J3Q2"/>
<feature type="compositionally biased region" description="Polar residues" evidence="1">
    <location>
        <begin position="1"/>
        <end position="19"/>
    </location>
</feature>
<accession>A0A511J3Q2</accession>
<dbReference type="SUPFAM" id="SSF101473">
    <property type="entry name" value="DhaL-like"/>
    <property type="match status" value="1"/>
</dbReference>
<protein>
    <submittedName>
        <fullName evidence="2">Uncharacterized protein</fullName>
    </submittedName>
</protein>